<proteinExistence type="inferred from homology"/>
<comment type="caution">
    <text evidence="7">The sequence shown here is derived from an EMBL/GenBank/DDBJ whole genome shotgun (WGS) entry which is preliminary data.</text>
</comment>
<reference evidence="7 8" key="1">
    <citation type="submission" date="2016-10" db="EMBL/GenBank/DDBJ databases">
        <title>Genome sequence of the basidiomycete white-rot fungus Trametes pubescens.</title>
        <authorList>
            <person name="Makela M.R."/>
            <person name="Granchi Z."/>
            <person name="Peng M."/>
            <person name="De Vries R.P."/>
            <person name="Grigoriev I."/>
            <person name="Riley R."/>
            <person name="Hilden K."/>
        </authorList>
    </citation>
    <scope>NUCLEOTIDE SEQUENCE [LARGE SCALE GENOMIC DNA]</scope>
    <source>
        <strain evidence="7 8">FBCC735</strain>
    </source>
</reference>
<dbReference type="EMBL" id="MNAD01001225">
    <property type="protein sequence ID" value="OJT07050.1"/>
    <property type="molecule type" value="Genomic_DNA"/>
</dbReference>
<evidence type="ECO:0000256" key="2">
    <source>
        <dbReference type="ARBA" id="ARBA00010446"/>
    </source>
</evidence>
<dbReference type="Proteomes" id="UP000184267">
    <property type="component" value="Unassembled WGS sequence"/>
</dbReference>
<name>A0A1M2VHI1_TRAPU</name>
<dbReference type="CDD" id="cd23507">
    <property type="entry name" value="hydrophobin_I"/>
    <property type="match status" value="1"/>
</dbReference>
<keyword evidence="8" id="KW-1185">Reference proteome</keyword>
<feature type="signal peptide" evidence="6">
    <location>
        <begin position="1"/>
        <end position="22"/>
    </location>
</feature>
<protein>
    <recommendedName>
        <fullName evidence="6">Hydrophobin</fullName>
    </recommendedName>
</protein>
<dbReference type="Pfam" id="PF01185">
    <property type="entry name" value="Hydrophobin"/>
    <property type="match status" value="1"/>
</dbReference>
<dbReference type="OMA" id="TTVCCEN"/>
<dbReference type="AlphaFoldDB" id="A0A1M2VHI1"/>
<feature type="chain" id="PRO_5013986454" description="Hydrophobin" evidence="6">
    <location>
        <begin position="23"/>
        <end position="108"/>
    </location>
</feature>
<organism evidence="7 8">
    <name type="scientific">Trametes pubescens</name>
    <name type="common">White-rot fungus</name>
    <dbReference type="NCBI Taxonomy" id="154538"/>
    <lineage>
        <taxon>Eukaryota</taxon>
        <taxon>Fungi</taxon>
        <taxon>Dikarya</taxon>
        <taxon>Basidiomycota</taxon>
        <taxon>Agaricomycotina</taxon>
        <taxon>Agaricomycetes</taxon>
        <taxon>Polyporales</taxon>
        <taxon>Polyporaceae</taxon>
        <taxon>Trametes</taxon>
    </lineage>
</organism>
<evidence type="ECO:0000256" key="4">
    <source>
        <dbReference type="ARBA" id="ARBA00022525"/>
    </source>
</evidence>
<evidence type="ECO:0000313" key="7">
    <source>
        <dbReference type="EMBL" id="OJT07050.1"/>
    </source>
</evidence>
<dbReference type="SMART" id="SM00075">
    <property type="entry name" value="HYDRO"/>
    <property type="match status" value="1"/>
</dbReference>
<gene>
    <name evidence="7" type="ORF">TRAPUB_2081</name>
</gene>
<keyword evidence="5 6" id="KW-1015">Disulfide bond</keyword>
<accession>A0A1M2VHI1</accession>
<evidence type="ECO:0000256" key="6">
    <source>
        <dbReference type="RuleBase" id="RU365009"/>
    </source>
</evidence>
<keyword evidence="6" id="KW-0732">Signal</keyword>
<sequence length="108" mass="10312">MIAPVAAAFVALAAATAVGATAIIPRSTCSTGEIQCCNSVESAKSAGVAALLGLLGVVVQDVTAQVGLTCSPISVVGAGGGNCKATTVCCENNSYGGLVSIGCVPVVL</sequence>
<keyword evidence="3 6" id="KW-0134">Cell wall</keyword>
<evidence type="ECO:0000256" key="1">
    <source>
        <dbReference type="ARBA" id="ARBA00004191"/>
    </source>
</evidence>
<comment type="subcellular location">
    <subcellularLocation>
        <location evidence="1 6">Secreted</location>
        <location evidence="1 6">Cell wall</location>
    </subcellularLocation>
</comment>
<evidence type="ECO:0000256" key="3">
    <source>
        <dbReference type="ARBA" id="ARBA00022512"/>
    </source>
</evidence>
<evidence type="ECO:0000313" key="8">
    <source>
        <dbReference type="Proteomes" id="UP000184267"/>
    </source>
</evidence>
<dbReference type="STRING" id="154538.A0A1M2VHI1"/>
<keyword evidence="4 6" id="KW-0964">Secreted</keyword>
<evidence type="ECO:0000256" key="5">
    <source>
        <dbReference type="ARBA" id="ARBA00023157"/>
    </source>
</evidence>
<comment type="similarity">
    <text evidence="2 6">Belongs to the fungal hydrophobin family.</text>
</comment>
<dbReference type="InterPro" id="IPR001338">
    <property type="entry name" value="Class_I_Hydrophobin"/>
</dbReference>
<dbReference type="GO" id="GO:0005199">
    <property type="term" value="F:structural constituent of cell wall"/>
    <property type="evidence" value="ECO:0007669"/>
    <property type="project" value="InterPro"/>
</dbReference>
<dbReference type="OrthoDB" id="2753034at2759"/>
<dbReference type="GO" id="GO:0009277">
    <property type="term" value="C:fungal-type cell wall"/>
    <property type="evidence" value="ECO:0007669"/>
    <property type="project" value="InterPro"/>
</dbReference>